<comment type="caution">
    <text evidence="2">The sequence shown here is derived from an EMBL/GenBank/DDBJ whole genome shotgun (WGS) entry which is preliminary data.</text>
</comment>
<feature type="region of interest" description="Disordered" evidence="1">
    <location>
        <begin position="1"/>
        <end position="42"/>
    </location>
</feature>
<evidence type="ECO:0000313" key="3">
    <source>
        <dbReference type="Proteomes" id="UP000184267"/>
    </source>
</evidence>
<evidence type="ECO:0000256" key="1">
    <source>
        <dbReference type="SAM" id="MobiDB-lite"/>
    </source>
</evidence>
<keyword evidence="3" id="KW-1185">Reference proteome</keyword>
<protein>
    <submittedName>
        <fullName evidence="2">Uncharacterized protein</fullName>
    </submittedName>
</protein>
<proteinExistence type="predicted"/>
<dbReference type="Proteomes" id="UP000184267">
    <property type="component" value="Unassembled WGS sequence"/>
</dbReference>
<sequence length="74" mass="8482">MPPKRKAVSKDDDEAFQEPSDDGSEEVIQRSTRNRRPTVKQAKLNLDSQRAAIDKQFRELKEQMKAVKKVAKAL</sequence>
<dbReference type="AlphaFoldDB" id="A0A1M2VIA0"/>
<evidence type="ECO:0000313" key="2">
    <source>
        <dbReference type="EMBL" id="OJT07289.1"/>
    </source>
</evidence>
<dbReference type="EMBL" id="MNAD01001199">
    <property type="protein sequence ID" value="OJT07289.1"/>
    <property type="molecule type" value="Genomic_DNA"/>
</dbReference>
<organism evidence="2 3">
    <name type="scientific">Trametes pubescens</name>
    <name type="common">White-rot fungus</name>
    <dbReference type="NCBI Taxonomy" id="154538"/>
    <lineage>
        <taxon>Eukaryota</taxon>
        <taxon>Fungi</taxon>
        <taxon>Dikarya</taxon>
        <taxon>Basidiomycota</taxon>
        <taxon>Agaricomycotina</taxon>
        <taxon>Agaricomycetes</taxon>
        <taxon>Polyporales</taxon>
        <taxon>Polyporaceae</taxon>
        <taxon>Trametes</taxon>
    </lineage>
</organism>
<feature type="compositionally biased region" description="Acidic residues" evidence="1">
    <location>
        <begin position="11"/>
        <end position="25"/>
    </location>
</feature>
<gene>
    <name evidence="2" type="ORF">TRAPUB_1857</name>
</gene>
<reference evidence="2 3" key="1">
    <citation type="submission" date="2016-10" db="EMBL/GenBank/DDBJ databases">
        <title>Genome sequence of the basidiomycete white-rot fungus Trametes pubescens.</title>
        <authorList>
            <person name="Makela M.R."/>
            <person name="Granchi Z."/>
            <person name="Peng M."/>
            <person name="De Vries R.P."/>
            <person name="Grigoriev I."/>
            <person name="Riley R."/>
            <person name="Hilden K."/>
        </authorList>
    </citation>
    <scope>NUCLEOTIDE SEQUENCE [LARGE SCALE GENOMIC DNA]</scope>
    <source>
        <strain evidence="2 3">FBCC735</strain>
    </source>
</reference>
<name>A0A1M2VIA0_TRAPU</name>
<accession>A0A1M2VIA0</accession>